<dbReference type="PANTHER" id="PTHR35287:SF1">
    <property type="entry name" value="SI:ZFOS-911D5.4"/>
    <property type="match status" value="1"/>
</dbReference>
<sequence>MVSLWNGYKTWTMQSVLTEKQKDKKEAQLNAALGAEDQIASILRDAGIPVFLRKRVFVAEANHNREIDVIAIADKVLVIEVKNWSGSVWRNGFRWYQLPPRSSQPLEFEDIFSESKYKTESLRRHLENDHKIHLPQEQEDLVSCVVFTHPNVKLDPNTVANLPYVFNMNTFRGYVQANYAPLSSIGLSAAATHIAKSCARWAWSLVPVLGAAKPEEHLLDGSTKERIHMALDSVRTWDTIVLHNGTLIHGDVMAVECPSAACAYLRHHLVGIVLRWSDPSLVGLVGSLWNGTAGTVELQLSDAKKKPKKKEQKPRQGDGNVLFPIIQPKSKTDLMQVDRILMKRAGTPRAEPIILSNIRSIELSRHMQANPKMVAV</sequence>
<accession>A0A0S4J7E4</accession>
<evidence type="ECO:0000313" key="3">
    <source>
        <dbReference type="EMBL" id="CUG86387.1"/>
    </source>
</evidence>
<dbReference type="InterPro" id="IPR011528">
    <property type="entry name" value="NERD"/>
</dbReference>
<dbReference type="PANTHER" id="PTHR35287">
    <property type="entry name" value="SI:ZFOS-911D5.4"/>
    <property type="match status" value="1"/>
</dbReference>
<evidence type="ECO:0000313" key="4">
    <source>
        <dbReference type="Proteomes" id="UP000051952"/>
    </source>
</evidence>
<proteinExistence type="predicted"/>
<dbReference type="Proteomes" id="UP000051952">
    <property type="component" value="Unassembled WGS sequence"/>
</dbReference>
<dbReference type="AlphaFoldDB" id="A0A0S4J7E4"/>
<evidence type="ECO:0000259" key="2">
    <source>
        <dbReference type="Pfam" id="PF08378"/>
    </source>
</evidence>
<dbReference type="Pfam" id="PF08378">
    <property type="entry name" value="NERD"/>
    <property type="match status" value="1"/>
</dbReference>
<feature type="domain" description="NERD" evidence="2">
    <location>
        <begin position="35"/>
        <end position="147"/>
    </location>
</feature>
<gene>
    <name evidence="3" type="ORF">BSAL_92875</name>
</gene>
<organism evidence="3 4">
    <name type="scientific">Bodo saltans</name>
    <name type="common">Flagellated protozoan</name>
    <dbReference type="NCBI Taxonomy" id="75058"/>
    <lineage>
        <taxon>Eukaryota</taxon>
        <taxon>Discoba</taxon>
        <taxon>Euglenozoa</taxon>
        <taxon>Kinetoplastea</taxon>
        <taxon>Metakinetoplastina</taxon>
        <taxon>Eubodonida</taxon>
        <taxon>Bodonidae</taxon>
        <taxon>Bodo</taxon>
    </lineage>
</organism>
<name>A0A0S4J7E4_BODSA</name>
<dbReference type="OMA" id="NVRWNRG"/>
<keyword evidence="4" id="KW-1185">Reference proteome</keyword>
<feature type="region of interest" description="Disordered" evidence="1">
    <location>
        <begin position="302"/>
        <end position="322"/>
    </location>
</feature>
<dbReference type="VEuPathDB" id="TriTrypDB:BSAL_92875"/>
<reference evidence="4" key="1">
    <citation type="submission" date="2015-09" db="EMBL/GenBank/DDBJ databases">
        <authorList>
            <consortium name="Pathogen Informatics"/>
        </authorList>
    </citation>
    <scope>NUCLEOTIDE SEQUENCE [LARGE SCALE GENOMIC DNA]</scope>
    <source>
        <strain evidence="4">Lake Konstanz</strain>
    </source>
</reference>
<dbReference type="EMBL" id="CYKH01001287">
    <property type="protein sequence ID" value="CUG86387.1"/>
    <property type="molecule type" value="Genomic_DNA"/>
</dbReference>
<dbReference type="OrthoDB" id="242653at2759"/>
<protein>
    <recommendedName>
        <fullName evidence="2">NERD domain-containing protein</fullName>
    </recommendedName>
</protein>
<evidence type="ECO:0000256" key="1">
    <source>
        <dbReference type="SAM" id="MobiDB-lite"/>
    </source>
</evidence>